<evidence type="ECO:0000313" key="1">
    <source>
        <dbReference type="EMBL" id="QOL31706.1"/>
    </source>
</evidence>
<dbReference type="RefSeq" id="WP_143249299.1">
    <property type="nucleotide sequence ID" value="NZ_CP062938.1"/>
</dbReference>
<reference evidence="1 2" key="1">
    <citation type="submission" date="2020-10" db="EMBL/GenBank/DDBJ databases">
        <title>Genome sequencing of Bifidobacterium eulemuris_DSMZ_100216.</title>
        <authorList>
            <person name="Kim J."/>
        </authorList>
    </citation>
    <scope>NUCLEOTIDE SEQUENCE [LARGE SCALE GENOMIC DNA]</scope>
    <source>
        <strain evidence="1 2">DSM 100216</strain>
    </source>
</reference>
<proteinExistence type="predicted"/>
<keyword evidence="2" id="KW-1185">Reference proteome</keyword>
<dbReference type="AlphaFoldDB" id="A0A7L9SPC0"/>
<name>A0A7L9SPC0_9BIFI</name>
<dbReference type="KEGG" id="beu:BE0216_03935"/>
<sequence>MMQVTSDEIDVALKEQAAHAWMHSEDGRAWRCECGWTCESRFNAHELQERHRMTKILEAVKDVACGPECSGRDEPHELMPSLGPWCGCCGTIVEPCDPIDGSPAWECETCQQVWLEQEEG</sequence>
<accession>A0A7L9SPC0</accession>
<dbReference type="Proteomes" id="UP000593943">
    <property type="component" value="Chromosome"/>
</dbReference>
<evidence type="ECO:0000313" key="2">
    <source>
        <dbReference type="Proteomes" id="UP000593943"/>
    </source>
</evidence>
<organism evidence="1 2">
    <name type="scientific">Bifidobacterium eulemuris</name>
    <dbReference type="NCBI Taxonomy" id="1765219"/>
    <lineage>
        <taxon>Bacteria</taxon>
        <taxon>Bacillati</taxon>
        <taxon>Actinomycetota</taxon>
        <taxon>Actinomycetes</taxon>
        <taxon>Bifidobacteriales</taxon>
        <taxon>Bifidobacteriaceae</taxon>
        <taxon>Bifidobacterium</taxon>
    </lineage>
</organism>
<gene>
    <name evidence="1" type="ORF">BE0216_03935</name>
</gene>
<dbReference type="EMBL" id="CP062938">
    <property type="protein sequence ID" value="QOL31706.1"/>
    <property type="molecule type" value="Genomic_DNA"/>
</dbReference>
<protein>
    <submittedName>
        <fullName evidence="1">Uncharacterized protein</fullName>
    </submittedName>
</protein>